<evidence type="ECO:0000259" key="9">
    <source>
        <dbReference type="Pfam" id="PF14416"/>
    </source>
</evidence>
<accession>A0A1R3GSR4</accession>
<dbReference type="InterPro" id="IPR029962">
    <property type="entry name" value="TBL"/>
</dbReference>
<evidence type="ECO:0000256" key="4">
    <source>
        <dbReference type="ARBA" id="ARBA00022968"/>
    </source>
</evidence>
<feature type="transmembrane region" description="Helical" evidence="7">
    <location>
        <begin position="7"/>
        <end position="27"/>
    </location>
</feature>
<dbReference type="Proteomes" id="UP000187203">
    <property type="component" value="Unassembled WGS sequence"/>
</dbReference>
<evidence type="ECO:0000256" key="3">
    <source>
        <dbReference type="ARBA" id="ARBA00022692"/>
    </source>
</evidence>
<keyword evidence="3 7" id="KW-0812">Transmembrane</keyword>
<dbReference type="Pfam" id="PF13839">
    <property type="entry name" value="PC-Esterase"/>
    <property type="match status" value="1"/>
</dbReference>
<gene>
    <name evidence="10" type="ORF">COLO4_33558</name>
</gene>
<dbReference type="PANTHER" id="PTHR32285">
    <property type="entry name" value="PROTEIN TRICHOME BIREFRINGENCE-LIKE 9-RELATED"/>
    <property type="match status" value="1"/>
</dbReference>
<evidence type="ECO:0000313" key="10">
    <source>
        <dbReference type="EMBL" id="OMO61101.1"/>
    </source>
</evidence>
<evidence type="ECO:0000259" key="8">
    <source>
        <dbReference type="Pfam" id="PF13839"/>
    </source>
</evidence>
<keyword evidence="11" id="KW-1185">Reference proteome</keyword>
<keyword evidence="6 7" id="KW-0472">Membrane</keyword>
<evidence type="ECO:0000256" key="7">
    <source>
        <dbReference type="SAM" id="Phobius"/>
    </source>
</evidence>
<dbReference type="EMBL" id="AWUE01021768">
    <property type="protein sequence ID" value="OMO61101.1"/>
    <property type="molecule type" value="Genomic_DNA"/>
</dbReference>
<dbReference type="Pfam" id="PF14416">
    <property type="entry name" value="PMR5N"/>
    <property type="match status" value="1"/>
</dbReference>
<dbReference type="PANTHER" id="PTHR32285:SF38">
    <property type="entry name" value="OS01G0614300 PROTEIN"/>
    <property type="match status" value="1"/>
</dbReference>
<dbReference type="InterPro" id="IPR026057">
    <property type="entry name" value="TBL_C"/>
</dbReference>
<evidence type="ECO:0000256" key="5">
    <source>
        <dbReference type="ARBA" id="ARBA00022989"/>
    </source>
</evidence>
<comment type="similarity">
    <text evidence="2">Belongs to the PC-esterase family. TBL subfamily.</text>
</comment>
<evidence type="ECO:0000256" key="1">
    <source>
        <dbReference type="ARBA" id="ARBA00004167"/>
    </source>
</evidence>
<feature type="domain" description="Trichome birefringence-like C-terminal" evidence="8">
    <location>
        <begin position="147"/>
        <end position="401"/>
    </location>
</feature>
<dbReference type="InterPro" id="IPR025846">
    <property type="entry name" value="TBL_N"/>
</dbReference>
<evidence type="ECO:0000256" key="6">
    <source>
        <dbReference type="ARBA" id="ARBA00023136"/>
    </source>
</evidence>
<keyword evidence="5 7" id="KW-1133">Transmembrane helix</keyword>
<proteinExistence type="inferred from homology"/>
<reference evidence="11" key="1">
    <citation type="submission" date="2013-09" db="EMBL/GenBank/DDBJ databases">
        <title>Corchorus olitorius genome sequencing.</title>
        <authorList>
            <person name="Alam M."/>
            <person name="Haque M.S."/>
            <person name="Islam M.S."/>
            <person name="Emdad E.M."/>
            <person name="Islam M.M."/>
            <person name="Ahmed B."/>
            <person name="Halim A."/>
            <person name="Hossen Q.M.M."/>
            <person name="Hossain M.Z."/>
            <person name="Ahmed R."/>
            <person name="Khan M.M."/>
            <person name="Islam R."/>
            <person name="Rashid M.M."/>
            <person name="Khan S.A."/>
            <person name="Rahman M.S."/>
            <person name="Alam M."/>
            <person name="Yahiya A.S."/>
            <person name="Khan M.S."/>
            <person name="Azam M.S."/>
            <person name="Haque T."/>
            <person name="Lashkar M.Z.H."/>
            <person name="Akhand A.I."/>
            <person name="Morshed G."/>
            <person name="Roy S."/>
            <person name="Uddin K.S."/>
            <person name="Rabeya T."/>
            <person name="Hossain A.S."/>
            <person name="Chowdhury A."/>
            <person name="Snigdha A.R."/>
            <person name="Mortoza M.S."/>
            <person name="Matin S.A."/>
            <person name="Hoque S.M.E."/>
            <person name="Islam M.K."/>
            <person name="Roy D.K."/>
            <person name="Haider R."/>
            <person name="Moosa M.M."/>
            <person name="Elias S.M."/>
            <person name="Hasan A.M."/>
            <person name="Jahan S."/>
            <person name="Shafiuddin M."/>
            <person name="Mahmood N."/>
            <person name="Shommy N.S."/>
        </authorList>
    </citation>
    <scope>NUCLEOTIDE SEQUENCE [LARGE SCALE GENOMIC DNA]</scope>
    <source>
        <strain evidence="11">cv. O-4</strain>
    </source>
</reference>
<dbReference type="GO" id="GO:0005794">
    <property type="term" value="C:Golgi apparatus"/>
    <property type="evidence" value="ECO:0007669"/>
    <property type="project" value="TreeGrafter"/>
</dbReference>
<sequence>MGSFTIIERWGILIFAGFTLVLVFSMITNNRSNNGSNISVFRNLYLTLPETVSSDQSLTLELQDFVPSSDFEITLPGLKNPILPDMTKKKMGRCNIFEGKWVYDPGASPLYDSAMCPFLSSRAICQANGRPDKEYEKWRWEANQCKIPRFDAKDMLERLRGKRVVFVGDSINYGQWESLACLLYSAIPDQSHVDPENRIFVSESYNLIMEFRSAQFLVDFIVNETSTGKNTLNLDSISPAAKQWKGADIMVFNTGRWWDWFLYKRKLYADMKLEIAFKLGMKIWARWIEENVDSTKTTVFFRSLSPVHSGIDKCVTAMQPINPDQPFNLRLDESLIKGVVERTIKGMRTPVKYLDITKLTGYRNDAHSSFYWMQNETRPNPDCTHWCLPGVPDTWNQLLYATMVLDNSNSISDS</sequence>
<comment type="caution">
    <text evidence="10">The sequence shown here is derived from an EMBL/GenBank/DDBJ whole genome shotgun (WGS) entry which is preliminary data.</text>
</comment>
<keyword evidence="4" id="KW-0735">Signal-anchor</keyword>
<dbReference type="AlphaFoldDB" id="A0A1R3GSR4"/>
<evidence type="ECO:0000256" key="2">
    <source>
        <dbReference type="ARBA" id="ARBA00007727"/>
    </source>
</evidence>
<evidence type="ECO:0000313" key="11">
    <source>
        <dbReference type="Proteomes" id="UP000187203"/>
    </source>
</evidence>
<dbReference type="GO" id="GO:0016413">
    <property type="term" value="F:O-acetyltransferase activity"/>
    <property type="evidence" value="ECO:0007669"/>
    <property type="project" value="InterPro"/>
</dbReference>
<organism evidence="10 11">
    <name type="scientific">Corchorus olitorius</name>
    <dbReference type="NCBI Taxonomy" id="93759"/>
    <lineage>
        <taxon>Eukaryota</taxon>
        <taxon>Viridiplantae</taxon>
        <taxon>Streptophyta</taxon>
        <taxon>Embryophyta</taxon>
        <taxon>Tracheophyta</taxon>
        <taxon>Spermatophyta</taxon>
        <taxon>Magnoliopsida</taxon>
        <taxon>eudicotyledons</taxon>
        <taxon>Gunneridae</taxon>
        <taxon>Pentapetalae</taxon>
        <taxon>rosids</taxon>
        <taxon>malvids</taxon>
        <taxon>Malvales</taxon>
        <taxon>Malvaceae</taxon>
        <taxon>Grewioideae</taxon>
        <taxon>Apeibeae</taxon>
        <taxon>Corchorus</taxon>
    </lineage>
</organism>
<dbReference type="GO" id="GO:0016020">
    <property type="term" value="C:membrane"/>
    <property type="evidence" value="ECO:0007669"/>
    <property type="project" value="UniProtKB-SubCell"/>
</dbReference>
<protein>
    <submittedName>
        <fullName evidence="10">Uncharacterized protein</fullName>
    </submittedName>
</protein>
<feature type="domain" description="Trichome birefringence-like N-terminal" evidence="9">
    <location>
        <begin position="93"/>
        <end position="146"/>
    </location>
</feature>
<dbReference type="OrthoDB" id="737117at2759"/>
<comment type="subcellular location">
    <subcellularLocation>
        <location evidence="1">Membrane</location>
        <topology evidence="1">Single-pass membrane protein</topology>
    </subcellularLocation>
</comment>
<name>A0A1R3GSR4_9ROSI</name>